<feature type="non-terminal residue" evidence="1">
    <location>
        <position position="100"/>
    </location>
</feature>
<sequence length="100" mass="11602">DEEEWGLVKWLMSEVTQGGIDRYAKLLITRNRTKLSFKNKKVFFKKIDRLLTGTPWICDVLSVTGDLLGPRGQNLTEELELWRHDPVDCVKELIVNPAFE</sequence>
<keyword evidence="2" id="KW-1185">Reference proteome</keyword>
<dbReference type="STRING" id="1314778.A0A5C3NPP8"/>
<dbReference type="InParanoid" id="A0A5C3NPP8"/>
<protein>
    <submittedName>
        <fullName evidence="1">Uncharacterized protein</fullName>
    </submittedName>
</protein>
<organism evidence="1 2">
    <name type="scientific">Polyporus arcularius HHB13444</name>
    <dbReference type="NCBI Taxonomy" id="1314778"/>
    <lineage>
        <taxon>Eukaryota</taxon>
        <taxon>Fungi</taxon>
        <taxon>Dikarya</taxon>
        <taxon>Basidiomycota</taxon>
        <taxon>Agaricomycotina</taxon>
        <taxon>Agaricomycetes</taxon>
        <taxon>Polyporales</taxon>
        <taxon>Polyporaceae</taxon>
        <taxon>Polyporus</taxon>
    </lineage>
</organism>
<dbReference type="AlphaFoldDB" id="A0A5C3NPP8"/>
<evidence type="ECO:0000313" key="2">
    <source>
        <dbReference type="Proteomes" id="UP000308197"/>
    </source>
</evidence>
<dbReference type="Pfam" id="PF18759">
    <property type="entry name" value="Plavaka"/>
    <property type="match status" value="1"/>
</dbReference>
<proteinExistence type="predicted"/>
<feature type="non-terminal residue" evidence="1">
    <location>
        <position position="1"/>
    </location>
</feature>
<name>A0A5C3NPP8_9APHY</name>
<evidence type="ECO:0000313" key="1">
    <source>
        <dbReference type="EMBL" id="TFK79294.1"/>
    </source>
</evidence>
<dbReference type="InterPro" id="IPR041078">
    <property type="entry name" value="Plavaka"/>
</dbReference>
<reference evidence="1 2" key="1">
    <citation type="journal article" date="2019" name="Nat. Ecol. Evol.">
        <title>Megaphylogeny resolves global patterns of mushroom evolution.</title>
        <authorList>
            <person name="Varga T."/>
            <person name="Krizsan K."/>
            <person name="Foldi C."/>
            <person name="Dima B."/>
            <person name="Sanchez-Garcia M."/>
            <person name="Sanchez-Ramirez S."/>
            <person name="Szollosi G.J."/>
            <person name="Szarkandi J.G."/>
            <person name="Papp V."/>
            <person name="Albert L."/>
            <person name="Andreopoulos W."/>
            <person name="Angelini C."/>
            <person name="Antonin V."/>
            <person name="Barry K.W."/>
            <person name="Bougher N.L."/>
            <person name="Buchanan P."/>
            <person name="Buyck B."/>
            <person name="Bense V."/>
            <person name="Catcheside P."/>
            <person name="Chovatia M."/>
            <person name="Cooper J."/>
            <person name="Damon W."/>
            <person name="Desjardin D."/>
            <person name="Finy P."/>
            <person name="Geml J."/>
            <person name="Haridas S."/>
            <person name="Hughes K."/>
            <person name="Justo A."/>
            <person name="Karasinski D."/>
            <person name="Kautmanova I."/>
            <person name="Kiss B."/>
            <person name="Kocsube S."/>
            <person name="Kotiranta H."/>
            <person name="LaButti K.M."/>
            <person name="Lechner B.E."/>
            <person name="Liimatainen K."/>
            <person name="Lipzen A."/>
            <person name="Lukacs Z."/>
            <person name="Mihaltcheva S."/>
            <person name="Morgado L.N."/>
            <person name="Niskanen T."/>
            <person name="Noordeloos M.E."/>
            <person name="Ohm R.A."/>
            <person name="Ortiz-Santana B."/>
            <person name="Ovrebo C."/>
            <person name="Racz N."/>
            <person name="Riley R."/>
            <person name="Savchenko A."/>
            <person name="Shiryaev A."/>
            <person name="Soop K."/>
            <person name="Spirin V."/>
            <person name="Szebenyi C."/>
            <person name="Tomsovsky M."/>
            <person name="Tulloss R.E."/>
            <person name="Uehling J."/>
            <person name="Grigoriev I.V."/>
            <person name="Vagvolgyi C."/>
            <person name="Papp T."/>
            <person name="Martin F.M."/>
            <person name="Miettinen O."/>
            <person name="Hibbett D.S."/>
            <person name="Nagy L.G."/>
        </authorList>
    </citation>
    <scope>NUCLEOTIDE SEQUENCE [LARGE SCALE GENOMIC DNA]</scope>
    <source>
        <strain evidence="1 2">HHB13444</strain>
    </source>
</reference>
<gene>
    <name evidence="1" type="ORF">K466DRAFT_463762</name>
</gene>
<dbReference type="Proteomes" id="UP000308197">
    <property type="component" value="Unassembled WGS sequence"/>
</dbReference>
<accession>A0A5C3NPP8</accession>
<dbReference type="EMBL" id="ML212089">
    <property type="protein sequence ID" value="TFK79294.1"/>
    <property type="molecule type" value="Genomic_DNA"/>
</dbReference>